<evidence type="ECO:0000256" key="4">
    <source>
        <dbReference type="ARBA" id="ARBA00008883"/>
    </source>
</evidence>
<evidence type="ECO:0000256" key="14">
    <source>
        <dbReference type="ARBA" id="ARBA00023136"/>
    </source>
</evidence>
<dbReference type="Pfam" id="PF02706">
    <property type="entry name" value="Wzz"/>
    <property type="match status" value="1"/>
</dbReference>
<evidence type="ECO:0000256" key="7">
    <source>
        <dbReference type="ARBA" id="ARBA00022519"/>
    </source>
</evidence>
<dbReference type="NCBIfam" id="TIGR01007">
    <property type="entry name" value="eps_fam"/>
    <property type="match status" value="1"/>
</dbReference>
<evidence type="ECO:0000256" key="6">
    <source>
        <dbReference type="ARBA" id="ARBA00022475"/>
    </source>
</evidence>
<evidence type="ECO:0000313" key="21">
    <source>
        <dbReference type="Proteomes" id="UP000225108"/>
    </source>
</evidence>
<dbReference type="SUPFAM" id="SSF52540">
    <property type="entry name" value="P-loop containing nucleoside triphosphate hydrolases"/>
    <property type="match status" value="1"/>
</dbReference>
<dbReference type="Proteomes" id="UP000225108">
    <property type="component" value="Unassembled WGS sequence"/>
</dbReference>
<dbReference type="PANTHER" id="PTHR32309:SF31">
    <property type="entry name" value="CAPSULAR EXOPOLYSACCHARIDE FAMILY"/>
    <property type="match status" value="1"/>
</dbReference>
<keyword evidence="7" id="KW-0997">Cell inner membrane</keyword>
<evidence type="ECO:0000256" key="17">
    <source>
        <dbReference type="SAM" id="Phobius"/>
    </source>
</evidence>
<dbReference type="InterPro" id="IPR025669">
    <property type="entry name" value="AAA_dom"/>
</dbReference>
<keyword evidence="15" id="KW-0829">Tyrosine-protein kinase</keyword>
<name>A0A2G3PHT3_WILMA</name>
<gene>
    <name evidence="20" type="ORF">CSW57_16450</name>
</gene>
<feature type="domain" description="Polysaccharide chain length determinant N-terminal" evidence="18">
    <location>
        <begin position="20"/>
        <end position="100"/>
    </location>
</feature>
<dbReference type="GO" id="GO:0004715">
    <property type="term" value="F:non-membrane spanning protein tyrosine kinase activity"/>
    <property type="evidence" value="ECO:0007669"/>
    <property type="project" value="UniProtKB-EC"/>
</dbReference>
<keyword evidence="9 17" id="KW-0812">Transmembrane</keyword>
<evidence type="ECO:0000256" key="9">
    <source>
        <dbReference type="ARBA" id="ARBA00022692"/>
    </source>
</evidence>
<feature type="transmembrane region" description="Helical" evidence="17">
    <location>
        <begin position="27"/>
        <end position="47"/>
    </location>
</feature>
<sequence length="495" mass="51729">MTDEAKKGTSLGADSLRAAVEVAKKGWLVILACTLIFGLAGFSYSALQDPTYRSTAVLYVTSGAENTAQSAYQGSLASQQRVTSYTKLVDSDAVVDEALKTSGLSISMAEAKTGLSASSTADTVLLNVSAESHNAADAAALANAVATSMTAYVAELETPSGGGSPLAKMTVVTPASEASSPVLPQTTRNTVFALALGLLLGVCFVFIRDRYNNKVRDEAEVAAVSGAPVLASVPSDDLLKRQGLIDFGSGATLAAEAYRKLRTNLSFTSVDNPSRRIVVTSALAAEGKTTTAMNLAAALAETGKRVVLVDADLRRPQVYHRTGGMGDIGLTNYLKGDGSMADLLQPSEVSGLQILASGPQPPNPAELLGSKKAGQGIENLSAMFDYVIIDSPPLLPVTDAAVLAQWADGVVLVARANQSRIPDVAASIEQLEAVQAKLIGVVLTDVPTRGGAYKYGYYYSSTDVMKKPGFFSRFGKKDPKHQDIEAVLESAPSHR</sequence>
<evidence type="ECO:0000256" key="5">
    <source>
        <dbReference type="ARBA" id="ARBA00011903"/>
    </source>
</evidence>
<dbReference type="RefSeq" id="WP_099383769.1">
    <property type="nucleotide sequence ID" value="NZ_PEBD01000010.1"/>
</dbReference>
<dbReference type="GO" id="GO:0005886">
    <property type="term" value="C:plasma membrane"/>
    <property type="evidence" value="ECO:0007669"/>
    <property type="project" value="UniProtKB-SubCell"/>
</dbReference>
<dbReference type="GO" id="GO:0042802">
    <property type="term" value="F:identical protein binding"/>
    <property type="evidence" value="ECO:0007669"/>
    <property type="project" value="UniProtKB-ARBA"/>
</dbReference>
<dbReference type="Gene3D" id="3.40.50.300">
    <property type="entry name" value="P-loop containing nucleotide triphosphate hydrolases"/>
    <property type="match status" value="1"/>
</dbReference>
<evidence type="ECO:0000256" key="1">
    <source>
        <dbReference type="ARBA" id="ARBA00004429"/>
    </source>
</evidence>
<evidence type="ECO:0000256" key="15">
    <source>
        <dbReference type="ARBA" id="ARBA00023137"/>
    </source>
</evidence>
<evidence type="ECO:0000256" key="12">
    <source>
        <dbReference type="ARBA" id="ARBA00022840"/>
    </source>
</evidence>
<dbReference type="InterPro" id="IPR027417">
    <property type="entry name" value="P-loop_NTPase"/>
</dbReference>
<dbReference type="InterPro" id="IPR050445">
    <property type="entry name" value="Bact_polysacc_biosynth/exp"/>
</dbReference>
<keyword evidence="13 17" id="KW-1133">Transmembrane helix</keyword>
<evidence type="ECO:0000256" key="8">
    <source>
        <dbReference type="ARBA" id="ARBA00022679"/>
    </source>
</evidence>
<feature type="transmembrane region" description="Helical" evidence="17">
    <location>
        <begin position="190"/>
        <end position="207"/>
    </location>
</feature>
<dbReference type="FunFam" id="3.40.50.300:FF:000527">
    <property type="entry name" value="Tyrosine-protein kinase etk"/>
    <property type="match status" value="1"/>
</dbReference>
<keyword evidence="6" id="KW-1003">Cell membrane</keyword>
<evidence type="ECO:0000313" key="20">
    <source>
        <dbReference type="EMBL" id="PHV65374.1"/>
    </source>
</evidence>
<evidence type="ECO:0000256" key="16">
    <source>
        <dbReference type="ARBA" id="ARBA00051245"/>
    </source>
</evidence>
<dbReference type="CDD" id="cd05387">
    <property type="entry name" value="BY-kinase"/>
    <property type="match status" value="1"/>
</dbReference>
<dbReference type="AlphaFoldDB" id="A0A2G3PHT3"/>
<dbReference type="InterPro" id="IPR005702">
    <property type="entry name" value="Wzc-like_C"/>
</dbReference>
<reference evidence="20 21" key="1">
    <citation type="submission" date="2017-10" db="EMBL/GenBank/DDBJ databases">
        <title>The draft genome sequence of Williamsia sp. BULT 1.1 isolated from the semi-arid grassland soils from South Africa.</title>
        <authorList>
            <person name="Kabwe M.H."/>
            <person name="Govender N."/>
            <person name="Mutseka Lunga P."/>
            <person name="Vikram S."/>
            <person name="Makhalanyane T.P."/>
        </authorList>
    </citation>
    <scope>NUCLEOTIDE SEQUENCE [LARGE SCALE GENOMIC DNA]</scope>
    <source>
        <strain evidence="20 21">BULT 1.1</strain>
    </source>
</reference>
<evidence type="ECO:0000256" key="11">
    <source>
        <dbReference type="ARBA" id="ARBA00022777"/>
    </source>
</evidence>
<feature type="domain" description="AAA" evidence="19">
    <location>
        <begin position="286"/>
        <end position="436"/>
    </location>
</feature>
<evidence type="ECO:0000256" key="10">
    <source>
        <dbReference type="ARBA" id="ARBA00022741"/>
    </source>
</evidence>
<keyword evidence="8" id="KW-0808">Transferase</keyword>
<keyword evidence="10" id="KW-0547">Nucleotide-binding</keyword>
<organism evidence="20 21">
    <name type="scientific">Williamsia marianensis</name>
    <dbReference type="NCBI Taxonomy" id="85044"/>
    <lineage>
        <taxon>Bacteria</taxon>
        <taxon>Bacillati</taxon>
        <taxon>Actinomycetota</taxon>
        <taxon>Actinomycetes</taxon>
        <taxon>Mycobacteriales</taxon>
        <taxon>Nocardiaceae</taxon>
        <taxon>Williamsia</taxon>
    </lineage>
</organism>
<protein>
    <recommendedName>
        <fullName evidence="5">non-specific protein-tyrosine kinase</fullName>
        <ecNumber evidence="5">2.7.10.2</ecNumber>
    </recommendedName>
</protein>
<evidence type="ECO:0000256" key="3">
    <source>
        <dbReference type="ARBA" id="ARBA00007316"/>
    </source>
</evidence>
<comment type="catalytic activity">
    <reaction evidence="16">
        <text>L-tyrosyl-[protein] + ATP = O-phospho-L-tyrosyl-[protein] + ADP + H(+)</text>
        <dbReference type="Rhea" id="RHEA:10596"/>
        <dbReference type="Rhea" id="RHEA-COMP:10136"/>
        <dbReference type="Rhea" id="RHEA-COMP:20101"/>
        <dbReference type="ChEBI" id="CHEBI:15378"/>
        <dbReference type="ChEBI" id="CHEBI:30616"/>
        <dbReference type="ChEBI" id="CHEBI:46858"/>
        <dbReference type="ChEBI" id="CHEBI:61978"/>
        <dbReference type="ChEBI" id="CHEBI:456216"/>
        <dbReference type="EC" id="2.7.10.2"/>
    </reaction>
</comment>
<comment type="similarity">
    <text evidence="3">Belongs to the CpsD/CapB family.</text>
</comment>
<comment type="subcellular location">
    <subcellularLocation>
        <location evidence="1">Cell inner membrane</location>
        <topology evidence="1">Multi-pass membrane protein</topology>
    </subcellularLocation>
</comment>
<evidence type="ECO:0000256" key="13">
    <source>
        <dbReference type="ARBA" id="ARBA00022989"/>
    </source>
</evidence>
<comment type="similarity">
    <text evidence="2">Belongs to the CpsC/CapA family.</text>
</comment>
<dbReference type="GO" id="GO:0005524">
    <property type="term" value="F:ATP binding"/>
    <property type="evidence" value="ECO:0007669"/>
    <property type="project" value="UniProtKB-KW"/>
</dbReference>
<dbReference type="EMBL" id="PEBD01000010">
    <property type="protein sequence ID" value="PHV65374.1"/>
    <property type="molecule type" value="Genomic_DNA"/>
</dbReference>
<comment type="similarity">
    <text evidence="4">Belongs to the etk/wzc family.</text>
</comment>
<dbReference type="PANTHER" id="PTHR32309">
    <property type="entry name" value="TYROSINE-PROTEIN KINASE"/>
    <property type="match status" value="1"/>
</dbReference>
<dbReference type="Pfam" id="PF13614">
    <property type="entry name" value="AAA_31"/>
    <property type="match status" value="1"/>
</dbReference>
<dbReference type="InterPro" id="IPR003856">
    <property type="entry name" value="LPS_length_determ_N"/>
</dbReference>
<dbReference type="EC" id="2.7.10.2" evidence="5"/>
<proteinExistence type="inferred from homology"/>
<accession>A0A2G3PHT3</accession>
<keyword evidence="11 20" id="KW-0418">Kinase</keyword>
<evidence type="ECO:0000259" key="19">
    <source>
        <dbReference type="Pfam" id="PF13614"/>
    </source>
</evidence>
<comment type="caution">
    <text evidence="20">The sequence shown here is derived from an EMBL/GenBank/DDBJ whole genome shotgun (WGS) entry which is preliminary data.</text>
</comment>
<evidence type="ECO:0000256" key="2">
    <source>
        <dbReference type="ARBA" id="ARBA00006683"/>
    </source>
</evidence>
<keyword evidence="14 17" id="KW-0472">Membrane</keyword>
<keyword evidence="12" id="KW-0067">ATP-binding</keyword>
<evidence type="ECO:0000259" key="18">
    <source>
        <dbReference type="Pfam" id="PF02706"/>
    </source>
</evidence>